<accession>A0AAW0A5H1</accession>
<protein>
    <submittedName>
        <fullName evidence="2">Uncharacterized protein</fullName>
    </submittedName>
</protein>
<dbReference type="AlphaFoldDB" id="A0AAW0A5H1"/>
<name>A0AAW0A5H1_9AGAR</name>
<evidence type="ECO:0000256" key="1">
    <source>
        <dbReference type="SAM" id="MobiDB-lite"/>
    </source>
</evidence>
<reference evidence="2 3" key="1">
    <citation type="journal article" date="2024" name="J Genomics">
        <title>Draft genome sequencing and assembly of Favolaschia claudopus CIRM-BRFM 2984 isolated from oak limbs.</title>
        <authorList>
            <person name="Navarro D."/>
            <person name="Drula E."/>
            <person name="Chaduli D."/>
            <person name="Cazenave R."/>
            <person name="Ahrendt S."/>
            <person name="Wang J."/>
            <person name="Lipzen A."/>
            <person name="Daum C."/>
            <person name="Barry K."/>
            <person name="Grigoriev I.V."/>
            <person name="Favel A."/>
            <person name="Rosso M.N."/>
            <person name="Martin F."/>
        </authorList>
    </citation>
    <scope>NUCLEOTIDE SEQUENCE [LARGE SCALE GENOMIC DNA]</scope>
    <source>
        <strain evidence="2 3">CIRM-BRFM 2984</strain>
    </source>
</reference>
<dbReference type="EMBL" id="JAWWNJ010000083">
    <property type="protein sequence ID" value="KAK7001389.1"/>
    <property type="molecule type" value="Genomic_DNA"/>
</dbReference>
<dbReference type="Proteomes" id="UP001362999">
    <property type="component" value="Unassembled WGS sequence"/>
</dbReference>
<feature type="region of interest" description="Disordered" evidence="1">
    <location>
        <begin position="248"/>
        <end position="269"/>
    </location>
</feature>
<gene>
    <name evidence="2" type="ORF">R3P38DRAFT_3284238</name>
</gene>
<proteinExistence type="predicted"/>
<organism evidence="2 3">
    <name type="scientific">Favolaschia claudopus</name>
    <dbReference type="NCBI Taxonomy" id="2862362"/>
    <lineage>
        <taxon>Eukaryota</taxon>
        <taxon>Fungi</taxon>
        <taxon>Dikarya</taxon>
        <taxon>Basidiomycota</taxon>
        <taxon>Agaricomycotina</taxon>
        <taxon>Agaricomycetes</taxon>
        <taxon>Agaricomycetidae</taxon>
        <taxon>Agaricales</taxon>
        <taxon>Marasmiineae</taxon>
        <taxon>Mycenaceae</taxon>
        <taxon>Favolaschia</taxon>
    </lineage>
</organism>
<sequence>MPLRTKVAVYFNFNTENMPIWLQVRRRNLASPRQTLQVLRIQRQKLWQFRPRPNHACLNPSATLPFRLRVYRTYAETETMRVRTKLAVYFDFNTETMQFSSQVVSTSFWVARARAYTLEVIHTHLYQRTVHNSSLQTHNSTQFAAFGVFDFNSPQTQFIQIDYVRAFNEYANRVCFDFGIFPPAIPAPSRRERATRAQSTPPLPTCISPLYSRCGPSRARIAPLIWRQRVSSPWRAETPLSALLALTGAEEGGDGESESPYSPDVRLFK</sequence>
<evidence type="ECO:0000313" key="2">
    <source>
        <dbReference type="EMBL" id="KAK7001389.1"/>
    </source>
</evidence>
<evidence type="ECO:0000313" key="3">
    <source>
        <dbReference type="Proteomes" id="UP001362999"/>
    </source>
</evidence>
<comment type="caution">
    <text evidence="2">The sequence shown here is derived from an EMBL/GenBank/DDBJ whole genome shotgun (WGS) entry which is preliminary data.</text>
</comment>
<keyword evidence="3" id="KW-1185">Reference proteome</keyword>